<dbReference type="InterPro" id="IPR035965">
    <property type="entry name" value="PAS-like_dom_sf"/>
</dbReference>
<dbReference type="GO" id="GO:0003677">
    <property type="term" value="F:DNA binding"/>
    <property type="evidence" value="ECO:0007669"/>
    <property type="project" value="InterPro"/>
</dbReference>
<evidence type="ECO:0000313" key="3">
    <source>
        <dbReference type="EMBL" id="MPM48499.1"/>
    </source>
</evidence>
<proteinExistence type="predicted"/>
<feature type="domain" description="HTH luxR-type" evidence="2">
    <location>
        <begin position="314"/>
        <end position="371"/>
    </location>
</feature>
<feature type="domain" description="PAS" evidence="1">
    <location>
        <begin position="185"/>
        <end position="251"/>
    </location>
</feature>
<organism evidence="3">
    <name type="scientific">bioreactor metagenome</name>
    <dbReference type="NCBI Taxonomy" id="1076179"/>
    <lineage>
        <taxon>unclassified sequences</taxon>
        <taxon>metagenomes</taxon>
        <taxon>ecological metagenomes</taxon>
    </lineage>
</organism>
<dbReference type="SUPFAM" id="SSF55785">
    <property type="entry name" value="PYP-like sensor domain (PAS domain)"/>
    <property type="match status" value="1"/>
</dbReference>
<dbReference type="Pfam" id="PF13188">
    <property type="entry name" value="PAS_8"/>
    <property type="match status" value="1"/>
</dbReference>
<dbReference type="Gene3D" id="1.10.10.10">
    <property type="entry name" value="Winged helix-like DNA-binding domain superfamily/Winged helix DNA-binding domain"/>
    <property type="match status" value="1"/>
</dbReference>
<dbReference type="AlphaFoldDB" id="A0A645A5Q6"/>
<accession>A0A645A5Q6</accession>
<dbReference type="SUPFAM" id="SSF46894">
    <property type="entry name" value="C-terminal effector domain of the bipartite response regulators"/>
    <property type="match status" value="1"/>
</dbReference>
<dbReference type="CDD" id="cd00130">
    <property type="entry name" value="PAS"/>
    <property type="match status" value="1"/>
</dbReference>
<name>A0A645A5Q6_9ZZZZ</name>
<dbReference type="SMART" id="SM00091">
    <property type="entry name" value="PAS"/>
    <property type="match status" value="1"/>
</dbReference>
<reference evidence="3" key="1">
    <citation type="submission" date="2019-08" db="EMBL/GenBank/DDBJ databases">
        <authorList>
            <person name="Kucharzyk K."/>
            <person name="Murdoch R.W."/>
            <person name="Higgins S."/>
            <person name="Loffler F."/>
        </authorList>
    </citation>
    <scope>NUCLEOTIDE SEQUENCE</scope>
</reference>
<dbReference type="Gene3D" id="3.30.450.20">
    <property type="entry name" value="PAS domain"/>
    <property type="match status" value="1"/>
</dbReference>
<sequence length="377" mass="41265">MSVRHSVNYDRIAGLLYDGVLSPLDWHAGIDAMRGALNAGFFNFFTLNDGDAQVMDSVDNLREVGISGEPLRQYHEHFVAEDVRMDILMRLPAGEVMLDHEHISAREMSRNAVYVDFLRANGFFNTLGALVRDSDGTRDFIGFIRPLRCAQYNEKDKQLIQQLMPTLMRASRLRAHVKDLSRCASLGISALHALPQGMAVVDAQGHIQYANPAAERLMMAPSAVRSTRGRLQCANGELQARLAQIVAQACGNPGQAGAVDASMSTSQAARLVVTVLPLKPSHVLAMAWQRPLALVILTMPGAITALDHRMVGDMLGLSPSEARLLLILAAGKSVKDFAAVEGCSWHTARTHMKNLMRKTGCHRQVELVQLLQALQVG</sequence>
<evidence type="ECO:0000259" key="1">
    <source>
        <dbReference type="SMART" id="SM00091"/>
    </source>
</evidence>
<dbReference type="InterPro" id="IPR016032">
    <property type="entry name" value="Sig_transdc_resp-reg_C-effctor"/>
</dbReference>
<dbReference type="EMBL" id="VSSQ01012124">
    <property type="protein sequence ID" value="MPM48499.1"/>
    <property type="molecule type" value="Genomic_DNA"/>
</dbReference>
<protein>
    <recommendedName>
        <fullName evidence="4">HTH luxR-type domain-containing protein</fullName>
    </recommendedName>
</protein>
<dbReference type="SMART" id="SM00421">
    <property type="entry name" value="HTH_LUXR"/>
    <property type="match status" value="1"/>
</dbReference>
<dbReference type="CDD" id="cd06170">
    <property type="entry name" value="LuxR_C_like"/>
    <property type="match status" value="1"/>
</dbReference>
<dbReference type="GO" id="GO:0006355">
    <property type="term" value="P:regulation of DNA-templated transcription"/>
    <property type="evidence" value="ECO:0007669"/>
    <property type="project" value="InterPro"/>
</dbReference>
<dbReference type="InterPro" id="IPR000792">
    <property type="entry name" value="Tscrpt_reg_LuxR_C"/>
</dbReference>
<gene>
    <name evidence="3" type="ORF">SDC9_95224</name>
</gene>
<comment type="caution">
    <text evidence="3">The sequence shown here is derived from an EMBL/GenBank/DDBJ whole genome shotgun (WGS) entry which is preliminary data.</text>
</comment>
<dbReference type="InterPro" id="IPR036388">
    <property type="entry name" value="WH-like_DNA-bd_sf"/>
</dbReference>
<dbReference type="InterPro" id="IPR000014">
    <property type="entry name" value="PAS"/>
</dbReference>
<evidence type="ECO:0000259" key="2">
    <source>
        <dbReference type="SMART" id="SM00421"/>
    </source>
</evidence>
<dbReference type="Pfam" id="PF00196">
    <property type="entry name" value="GerE"/>
    <property type="match status" value="1"/>
</dbReference>
<evidence type="ECO:0008006" key="4">
    <source>
        <dbReference type="Google" id="ProtNLM"/>
    </source>
</evidence>